<dbReference type="EMBL" id="QUTD01005411">
    <property type="protein sequence ID" value="RHY62086.1"/>
    <property type="molecule type" value="Genomic_DNA"/>
</dbReference>
<evidence type="ECO:0000313" key="2">
    <source>
        <dbReference type="EMBL" id="RHX97802.1"/>
    </source>
</evidence>
<dbReference type="AlphaFoldDB" id="A0A397DBN4"/>
<evidence type="ECO:0000256" key="1">
    <source>
        <dbReference type="SAM" id="MobiDB-lite"/>
    </source>
</evidence>
<dbReference type="Proteomes" id="UP000286510">
    <property type="component" value="Unassembled WGS sequence"/>
</dbReference>
<organism evidence="4 14">
    <name type="scientific">Aphanomyces astaci</name>
    <name type="common">Crayfish plague agent</name>
    <dbReference type="NCBI Taxonomy" id="112090"/>
    <lineage>
        <taxon>Eukaryota</taxon>
        <taxon>Sar</taxon>
        <taxon>Stramenopiles</taxon>
        <taxon>Oomycota</taxon>
        <taxon>Saprolegniomycetes</taxon>
        <taxon>Saprolegniales</taxon>
        <taxon>Verrucalvaceae</taxon>
        <taxon>Aphanomyces</taxon>
    </lineage>
</organism>
<reference evidence="10 11" key="2">
    <citation type="submission" date="2018-08" db="EMBL/GenBank/DDBJ databases">
        <title>Aphanomyces genome sequencing and annotation.</title>
        <authorList>
            <person name="Minardi D."/>
            <person name="Oidtmann B."/>
            <person name="Van Der Giezen M."/>
            <person name="Studholme D.J."/>
        </authorList>
    </citation>
    <scope>NUCLEOTIDE SEQUENCE [LARGE SCALE GENOMIC DNA]</scope>
    <source>
        <strain evidence="8 12">197901</strain>
        <strain evidence="4 14">D2</strain>
        <strain evidence="7 17">FDL457</strain>
        <strain evidence="2 10">Kv</strain>
        <strain evidence="6 11">SA</strain>
        <strain evidence="5 15">Si</strain>
        <strain evidence="3 13">Yx</strain>
    </source>
</reference>
<evidence type="ECO:0000313" key="7">
    <source>
        <dbReference type="EMBL" id="RHY82456.1"/>
    </source>
</evidence>
<accession>A0A397DBN4</accession>
<dbReference type="Proteomes" id="UP000284702">
    <property type="component" value="Unassembled WGS sequence"/>
</dbReference>
<evidence type="ECO:0000313" key="14">
    <source>
        <dbReference type="Proteomes" id="UP000266643"/>
    </source>
</evidence>
<evidence type="ECO:0000313" key="13">
    <source>
        <dbReference type="Proteomes" id="UP000266239"/>
    </source>
</evidence>
<reference evidence="9 16" key="1">
    <citation type="submission" date="2018-07" db="EMBL/GenBank/DDBJ databases">
        <title>Annotation of Aphanomyces astaci genome assembly.</title>
        <authorList>
            <person name="Studholme D.J."/>
        </authorList>
    </citation>
    <scope>NUCLEOTIDE SEQUENCE [LARGE SCALE GENOMIC DNA]</scope>
    <source>
        <strain evidence="9">Pc</strain>
    </source>
</reference>
<evidence type="ECO:0000313" key="17">
    <source>
        <dbReference type="Proteomes" id="UP000286510"/>
    </source>
</evidence>
<evidence type="ECO:0000313" key="11">
    <source>
        <dbReference type="Proteomes" id="UP000265716"/>
    </source>
</evidence>
<evidence type="ECO:0000313" key="4">
    <source>
        <dbReference type="EMBL" id="RHY62086.1"/>
    </source>
</evidence>
<dbReference type="EMBL" id="MZMZ02003366">
    <property type="protein sequence ID" value="RQM21889.1"/>
    <property type="molecule type" value="Genomic_DNA"/>
</dbReference>
<dbReference type="Proteomes" id="UP000266239">
    <property type="component" value="Unassembled WGS sequence"/>
</dbReference>
<dbReference type="EMBL" id="QUTB01003979">
    <property type="protein sequence ID" value="RHY64950.1"/>
    <property type="molecule type" value="Genomic_DNA"/>
</dbReference>
<sequence length="193" mass="19909">MPPPRNVYGPPTTTPSRTPGFESGDLTGCNDGETSVDVEGAEGGRFCVDSAFHCSRELPQGPCPPPQDGLPFGSYCTVTVTGLLKCQAKINGQVVVPLTYTPDLVPKSVVAGPPTTTTSSKSFEDGQLNACDDGLNPIVVLIDGAAETFCIDALYACSNALPDGPCPAPQSGLPNGSTCTQITPQSFGCVERV</sequence>
<evidence type="ECO:0000313" key="6">
    <source>
        <dbReference type="EMBL" id="RHY68549.1"/>
    </source>
</evidence>
<evidence type="ECO:0000313" key="16">
    <source>
        <dbReference type="Proteomes" id="UP000284702"/>
    </source>
</evidence>
<comment type="caution">
    <text evidence="4">The sequence shown here is derived from an EMBL/GenBank/DDBJ whole genome shotgun (WGS) entry which is preliminary data.</text>
</comment>
<dbReference type="Proteomes" id="UP000266643">
    <property type="component" value="Unassembled WGS sequence"/>
</dbReference>
<dbReference type="EMBL" id="QUTF01026182">
    <property type="protein sequence ID" value="RHY82456.1"/>
    <property type="molecule type" value="Genomic_DNA"/>
</dbReference>
<evidence type="ECO:0000313" key="9">
    <source>
        <dbReference type="EMBL" id="RQM21889.1"/>
    </source>
</evidence>
<dbReference type="Proteomes" id="UP000265716">
    <property type="component" value="Unassembled WGS sequence"/>
</dbReference>
<dbReference type="Proteomes" id="UP000265427">
    <property type="component" value="Unassembled WGS sequence"/>
</dbReference>
<evidence type="ECO:0000313" key="3">
    <source>
        <dbReference type="EMBL" id="RHY15254.1"/>
    </source>
</evidence>
<evidence type="ECO:0000313" key="15">
    <source>
        <dbReference type="Proteomes" id="UP000283543"/>
    </source>
</evidence>
<dbReference type="EMBL" id="QUTA01005549">
    <property type="protein sequence ID" value="RHY15254.1"/>
    <property type="molecule type" value="Genomic_DNA"/>
</dbReference>
<gene>
    <name evidence="9" type="ORF">B5M09_011415</name>
    <name evidence="3" type="ORF">DYB25_004083</name>
    <name evidence="7" type="ORF">DYB26_015911</name>
    <name evidence="4" type="ORF">DYB30_006318</name>
    <name evidence="8" type="ORF">DYB31_005780</name>
    <name evidence="5" type="ORF">DYB34_006560</name>
    <name evidence="2" type="ORF">DYB36_005673</name>
    <name evidence="6" type="ORF">DYB38_004198</name>
</gene>
<proteinExistence type="predicted"/>
<dbReference type="Proteomes" id="UP000283543">
    <property type="component" value="Unassembled WGS sequence"/>
</dbReference>
<feature type="compositionally biased region" description="Low complexity" evidence="1">
    <location>
        <begin position="10"/>
        <end position="19"/>
    </location>
</feature>
<evidence type="ECO:0000313" key="10">
    <source>
        <dbReference type="Proteomes" id="UP000265427"/>
    </source>
</evidence>
<name>A0A397DBN4_APHAT</name>
<dbReference type="EMBL" id="QUSZ01010832">
    <property type="protein sequence ID" value="RHX97802.1"/>
    <property type="molecule type" value="Genomic_DNA"/>
</dbReference>
<evidence type="ECO:0000313" key="12">
    <source>
        <dbReference type="Proteomes" id="UP000266196"/>
    </source>
</evidence>
<evidence type="ECO:0000313" key="5">
    <source>
        <dbReference type="EMBL" id="RHY64950.1"/>
    </source>
</evidence>
<dbReference type="Proteomes" id="UP000266196">
    <property type="component" value="Unassembled WGS sequence"/>
</dbReference>
<dbReference type="EMBL" id="QUTE01009795">
    <property type="protein sequence ID" value="RHZ16945.1"/>
    <property type="molecule type" value="Genomic_DNA"/>
</dbReference>
<evidence type="ECO:0000313" key="8">
    <source>
        <dbReference type="EMBL" id="RHZ16945.1"/>
    </source>
</evidence>
<keyword evidence="16" id="KW-1185">Reference proteome</keyword>
<feature type="region of interest" description="Disordered" evidence="1">
    <location>
        <begin position="1"/>
        <end position="29"/>
    </location>
</feature>
<dbReference type="EMBL" id="QUTC01003738">
    <property type="protein sequence ID" value="RHY68549.1"/>
    <property type="molecule type" value="Genomic_DNA"/>
</dbReference>
<protein>
    <submittedName>
        <fullName evidence="4">Uncharacterized protein</fullName>
    </submittedName>
</protein>